<dbReference type="RefSeq" id="XP_013341251.1">
    <property type="nucleotide sequence ID" value="XM_013485797.1"/>
</dbReference>
<keyword evidence="1" id="KW-0472">Membrane</keyword>
<dbReference type="InParanoid" id="A0A074Y4J5"/>
<protein>
    <submittedName>
        <fullName evidence="2">Uncharacterized protein</fullName>
    </submittedName>
</protein>
<accession>A0A074Y4J5</accession>
<name>A0A074Y4J5_AURSE</name>
<dbReference type="Proteomes" id="UP000030641">
    <property type="component" value="Unassembled WGS sequence"/>
</dbReference>
<keyword evidence="1" id="KW-1133">Transmembrane helix</keyword>
<gene>
    <name evidence="2" type="ORF">AUEXF2481DRAFT_415100</name>
</gene>
<evidence type="ECO:0000313" key="3">
    <source>
        <dbReference type="Proteomes" id="UP000030641"/>
    </source>
</evidence>
<keyword evidence="3" id="KW-1185">Reference proteome</keyword>
<organism evidence="2 3">
    <name type="scientific">Aureobasidium subglaciale (strain EXF-2481)</name>
    <name type="common">Aureobasidium pullulans var. subglaciale</name>
    <dbReference type="NCBI Taxonomy" id="1043005"/>
    <lineage>
        <taxon>Eukaryota</taxon>
        <taxon>Fungi</taxon>
        <taxon>Dikarya</taxon>
        <taxon>Ascomycota</taxon>
        <taxon>Pezizomycotina</taxon>
        <taxon>Dothideomycetes</taxon>
        <taxon>Dothideomycetidae</taxon>
        <taxon>Dothideales</taxon>
        <taxon>Saccotheciaceae</taxon>
        <taxon>Aureobasidium</taxon>
    </lineage>
</organism>
<sequence>MIDMKRLYCHKAKQKHVEVLAVRGWSMILRYFKITREGYRCQLVLKMCITSLILISSMCIYTCGGQHQVHSELS</sequence>
<dbReference type="EMBL" id="KL584769">
    <property type="protein sequence ID" value="KEQ92703.1"/>
    <property type="molecule type" value="Genomic_DNA"/>
</dbReference>
<proteinExistence type="predicted"/>
<feature type="transmembrane region" description="Helical" evidence="1">
    <location>
        <begin position="43"/>
        <end position="64"/>
    </location>
</feature>
<evidence type="ECO:0000256" key="1">
    <source>
        <dbReference type="SAM" id="Phobius"/>
    </source>
</evidence>
<dbReference type="AlphaFoldDB" id="A0A074Y4J5"/>
<dbReference type="GeneID" id="25366890"/>
<reference evidence="2 3" key="1">
    <citation type="journal article" date="2014" name="BMC Genomics">
        <title>Genome sequencing of four Aureobasidium pullulans varieties: biotechnological potential, stress tolerance, and description of new species.</title>
        <authorList>
            <person name="Gostin Ar C."/>
            <person name="Ohm R.A."/>
            <person name="Kogej T."/>
            <person name="Sonjak S."/>
            <person name="Turk M."/>
            <person name="Zajc J."/>
            <person name="Zalar P."/>
            <person name="Grube M."/>
            <person name="Sun H."/>
            <person name="Han J."/>
            <person name="Sharma A."/>
            <person name="Chiniquy J."/>
            <person name="Ngan C.Y."/>
            <person name="Lipzen A."/>
            <person name="Barry K."/>
            <person name="Grigoriev I.V."/>
            <person name="Gunde-Cimerman N."/>
        </authorList>
    </citation>
    <scope>NUCLEOTIDE SEQUENCE [LARGE SCALE GENOMIC DNA]</scope>
    <source>
        <strain evidence="2 3">EXF-2481</strain>
    </source>
</reference>
<evidence type="ECO:0000313" key="2">
    <source>
        <dbReference type="EMBL" id="KEQ92703.1"/>
    </source>
</evidence>
<keyword evidence="1" id="KW-0812">Transmembrane</keyword>
<dbReference type="HOGENOM" id="CLU_2687407_0_0_1"/>